<dbReference type="RefSeq" id="WP_046467802.1">
    <property type="nucleotide sequence ID" value="NZ_LAKJ01000018.1"/>
</dbReference>
<proteinExistence type="predicted"/>
<accession>A0A0M2NT45</accession>
<dbReference type="InterPro" id="IPR008841">
    <property type="entry name" value="Siphovirus-type_tail_N"/>
</dbReference>
<dbReference type="EMBL" id="LAKJ01000018">
    <property type="protein sequence ID" value="KKI63187.1"/>
    <property type="molecule type" value="Genomic_DNA"/>
</dbReference>
<evidence type="ECO:0000313" key="2">
    <source>
        <dbReference type="EMBL" id="KKI63187.1"/>
    </source>
</evidence>
<dbReference type="PATRIC" id="fig|74704.6.peg.1073"/>
<protein>
    <submittedName>
        <fullName evidence="2">Phage tail fiber</fullName>
    </submittedName>
</protein>
<feature type="domain" description="Siphovirus-type tail component RIFT-related" evidence="1">
    <location>
        <begin position="31"/>
        <end position="127"/>
    </location>
</feature>
<dbReference type="Proteomes" id="UP000034455">
    <property type="component" value="Unassembled WGS sequence"/>
</dbReference>
<name>A0A0M2NT45_STACC</name>
<sequence>MKKEVRLFNDNFDVKLTDTPNLLFLDHIEEDVEVKANTTEINGTDGVLMGPTTFGPFNLVLNFSFKGLDTKDLKLYKEKIRNILYQREPYYVWHSDAPGKKYAVYCDSNDNEDLTNSFATFKVTFVVFKGYSESLKDTSQFSLSSGEWQFEAGVLSDNEIKYKHTTTSFKIYNGSTDTINPLLRHKLKVLINLNAPKGFKIKNTTTGDVFEYKKAIKSNQRFTLDGVHPFINNKRVGIDTNWQWLTLDEGFNDIEIIGENISNVQTQWIFPFIYR</sequence>
<dbReference type="Pfam" id="PF05709">
    <property type="entry name" value="Sipho_tail"/>
    <property type="match status" value="1"/>
</dbReference>
<comment type="caution">
    <text evidence="2">The sequence shown here is derived from an EMBL/GenBank/DDBJ whole genome shotgun (WGS) entry which is preliminary data.</text>
</comment>
<dbReference type="AlphaFoldDB" id="A0A0M2NT45"/>
<gene>
    <name evidence="2" type="ORF">UF66_1043</name>
</gene>
<dbReference type="Gene3D" id="2.40.30.200">
    <property type="match status" value="1"/>
</dbReference>
<evidence type="ECO:0000313" key="3">
    <source>
        <dbReference type="Proteomes" id="UP000034455"/>
    </source>
</evidence>
<organism evidence="2 3">
    <name type="scientific">Staphylococcus cohnii subsp. cohnii</name>
    <dbReference type="NCBI Taxonomy" id="74704"/>
    <lineage>
        <taxon>Bacteria</taxon>
        <taxon>Bacillati</taxon>
        <taxon>Bacillota</taxon>
        <taxon>Bacilli</taxon>
        <taxon>Bacillales</taxon>
        <taxon>Staphylococcaceae</taxon>
        <taxon>Staphylococcus</taxon>
        <taxon>Staphylococcus cohnii species complex</taxon>
    </lineage>
</organism>
<evidence type="ECO:0000259" key="1">
    <source>
        <dbReference type="Pfam" id="PF05709"/>
    </source>
</evidence>
<reference evidence="2 3" key="1">
    <citation type="submission" date="2015-03" db="EMBL/GenBank/DDBJ databases">
        <title>Genome Assembly of Staphylococcus cohnii subsp. cohnii strain G22B2.</title>
        <authorList>
            <person name="Nair G."/>
            <person name="Kaur G."/>
            <person name="Khatri I."/>
            <person name="Singh N.K."/>
            <person name="Sathyabama S."/>
            <person name="Maurya S.K."/>
            <person name="Subramanian S."/>
            <person name="Agrewala J.N."/>
            <person name="Mayilraj S."/>
        </authorList>
    </citation>
    <scope>NUCLEOTIDE SEQUENCE [LARGE SCALE GENOMIC DNA]</scope>
    <source>
        <strain evidence="2 3">G22B2</strain>
    </source>
</reference>